<keyword evidence="1" id="KW-0812">Transmembrane</keyword>
<dbReference type="EMBL" id="JAOZYB010000246">
    <property type="protein sequence ID" value="MEB3963522.1"/>
    <property type="molecule type" value="Genomic_DNA"/>
</dbReference>
<comment type="caution">
    <text evidence="2">The sequence shown here is derived from an EMBL/GenBank/DDBJ whole genome shotgun (WGS) entry which is preliminary data.</text>
</comment>
<reference evidence="2 3" key="1">
    <citation type="submission" date="2022-10" db="EMBL/GenBank/DDBJ databases">
        <authorList>
            <person name="Xie J."/>
            <person name="Shen N."/>
        </authorList>
    </citation>
    <scope>NUCLEOTIDE SEQUENCE [LARGE SCALE GENOMIC DNA]</scope>
    <source>
        <strain evidence="2 3">DSM 41681</strain>
    </source>
</reference>
<feature type="transmembrane region" description="Helical" evidence="1">
    <location>
        <begin position="20"/>
        <end position="44"/>
    </location>
</feature>
<evidence type="ECO:0000256" key="1">
    <source>
        <dbReference type="SAM" id="Phobius"/>
    </source>
</evidence>
<keyword evidence="1" id="KW-0472">Membrane</keyword>
<accession>A0ABU6CFY2</accession>
<sequence>MLVGLGMLAISRALPRLLSAPFVACVICDVIGFVLLFVSVVLGIRAEARRSAA</sequence>
<keyword evidence="3" id="KW-1185">Reference proteome</keyword>
<evidence type="ECO:0000313" key="2">
    <source>
        <dbReference type="EMBL" id="MEB3963522.1"/>
    </source>
</evidence>
<proteinExistence type="predicted"/>
<name>A0ABU6CFY2_9ACTN</name>
<protein>
    <submittedName>
        <fullName evidence="2">Uncharacterized protein</fullName>
    </submittedName>
</protein>
<dbReference type="Proteomes" id="UP001352223">
    <property type="component" value="Unassembled WGS sequence"/>
</dbReference>
<keyword evidence="1" id="KW-1133">Transmembrane helix</keyword>
<evidence type="ECO:0000313" key="3">
    <source>
        <dbReference type="Proteomes" id="UP001352223"/>
    </source>
</evidence>
<gene>
    <name evidence="2" type="ORF">OKJ48_25235</name>
</gene>
<organism evidence="2 3">
    <name type="scientific">Streptomyces kunmingensis</name>
    <dbReference type="NCBI Taxonomy" id="68225"/>
    <lineage>
        <taxon>Bacteria</taxon>
        <taxon>Bacillati</taxon>
        <taxon>Actinomycetota</taxon>
        <taxon>Actinomycetes</taxon>
        <taxon>Kitasatosporales</taxon>
        <taxon>Streptomycetaceae</taxon>
        <taxon>Streptomyces</taxon>
    </lineage>
</organism>
<dbReference type="RefSeq" id="WP_324771257.1">
    <property type="nucleotide sequence ID" value="NZ_BAAATS010000017.1"/>
</dbReference>